<accession>R8BL10</accession>
<feature type="domain" description="MARVEL" evidence="6">
    <location>
        <begin position="7"/>
        <end position="132"/>
    </location>
</feature>
<dbReference type="AlphaFoldDB" id="R8BL10"/>
<evidence type="ECO:0000259" key="6">
    <source>
        <dbReference type="Pfam" id="PF01284"/>
    </source>
</evidence>
<feature type="transmembrane region" description="Helical" evidence="5">
    <location>
        <begin position="12"/>
        <end position="31"/>
    </location>
</feature>
<proteinExistence type="predicted"/>
<dbReference type="eggNOG" id="ENOG502S9HG">
    <property type="taxonomic scope" value="Eukaryota"/>
</dbReference>
<dbReference type="KEGG" id="tmn:UCRPA7_4443"/>
<reference evidence="8" key="1">
    <citation type="journal article" date="2013" name="Genome Announc.">
        <title>Draft genome sequence of the ascomycete Phaeoacremonium aleophilum strain UCR-PA7, a causal agent of the esca disease complex in grapevines.</title>
        <authorList>
            <person name="Blanco-Ulate B."/>
            <person name="Rolshausen P."/>
            <person name="Cantu D."/>
        </authorList>
    </citation>
    <scope>NUCLEOTIDE SEQUENCE [LARGE SCALE GENOMIC DNA]</scope>
    <source>
        <strain evidence="8">UCR-PA7</strain>
    </source>
</reference>
<evidence type="ECO:0000256" key="1">
    <source>
        <dbReference type="ARBA" id="ARBA00004141"/>
    </source>
</evidence>
<organism evidence="7 8">
    <name type="scientific">Phaeoacremonium minimum (strain UCR-PA7)</name>
    <name type="common">Esca disease fungus</name>
    <name type="synonym">Togninia minima</name>
    <dbReference type="NCBI Taxonomy" id="1286976"/>
    <lineage>
        <taxon>Eukaryota</taxon>
        <taxon>Fungi</taxon>
        <taxon>Dikarya</taxon>
        <taxon>Ascomycota</taxon>
        <taxon>Pezizomycotina</taxon>
        <taxon>Sordariomycetes</taxon>
        <taxon>Sordariomycetidae</taxon>
        <taxon>Togniniales</taxon>
        <taxon>Togniniaceae</taxon>
        <taxon>Phaeoacremonium</taxon>
    </lineage>
</organism>
<dbReference type="GeneID" id="19324895"/>
<dbReference type="InterPro" id="IPR008253">
    <property type="entry name" value="Marvel"/>
</dbReference>
<evidence type="ECO:0000256" key="4">
    <source>
        <dbReference type="ARBA" id="ARBA00023136"/>
    </source>
</evidence>
<dbReference type="RefSeq" id="XP_007915257.1">
    <property type="nucleotide sequence ID" value="XM_007917066.1"/>
</dbReference>
<evidence type="ECO:0000256" key="5">
    <source>
        <dbReference type="SAM" id="Phobius"/>
    </source>
</evidence>
<feature type="transmembrane region" description="Helical" evidence="5">
    <location>
        <begin position="43"/>
        <end position="60"/>
    </location>
</feature>
<dbReference type="EMBL" id="KB933118">
    <property type="protein sequence ID" value="EOO00096.1"/>
    <property type="molecule type" value="Genomic_DNA"/>
</dbReference>
<gene>
    <name evidence="7" type="ORF">UCRPA7_4443</name>
</gene>
<dbReference type="HOGENOM" id="CLU_109915_0_1_1"/>
<comment type="subcellular location">
    <subcellularLocation>
        <location evidence="1">Membrane</location>
        <topology evidence="1">Multi-pass membrane protein</topology>
    </subcellularLocation>
</comment>
<dbReference type="OrthoDB" id="2117453at2759"/>
<evidence type="ECO:0000256" key="2">
    <source>
        <dbReference type="ARBA" id="ARBA00022692"/>
    </source>
</evidence>
<dbReference type="Proteomes" id="UP000014074">
    <property type="component" value="Unassembled WGS sequence"/>
</dbReference>
<protein>
    <recommendedName>
        <fullName evidence="6">MARVEL domain-containing protein</fullName>
    </recommendedName>
</protein>
<keyword evidence="8" id="KW-1185">Reference proteome</keyword>
<dbReference type="PANTHER" id="PTHR37451:SF5">
    <property type="entry name" value="MARVEL DOMAIN-CONTAINING PROTEIN"/>
    <property type="match status" value="1"/>
</dbReference>
<name>R8BL10_PHAM7</name>
<evidence type="ECO:0000313" key="8">
    <source>
        <dbReference type="Proteomes" id="UP000014074"/>
    </source>
</evidence>
<keyword evidence="3 5" id="KW-1133">Transmembrane helix</keyword>
<dbReference type="GO" id="GO:0016020">
    <property type="term" value="C:membrane"/>
    <property type="evidence" value="ECO:0007669"/>
    <property type="project" value="UniProtKB-SubCell"/>
</dbReference>
<dbReference type="PANTHER" id="PTHR37451">
    <property type="entry name" value="MARVEL DOMAIN"/>
    <property type="match status" value="1"/>
</dbReference>
<feature type="transmembrane region" description="Helical" evidence="5">
    <location>
        <begin position="72"/>
        <end position="98"/>
    </location>
</feature>
<dbReference type="Pfam" id="PF01284">
    <property type="entry name" value="MARVEL"/>
    <property type="match status" value="1"/>
</dbReference>
<evidence type="ECO:0000313" key="7">
    <source>
        <dbReference type="EMBL" id="EOO00096.1"/>
    </source>
</evidence>
<keyword evidence="2 5" id="KW-0812">Transmembrane</keyword>
<keyword evidence="4 5" id="KW-0472">Membrane</keyword>
<sequence length="163" mass="17735">MVFNIVLPLRGAQLLFGVIVLGLSGYVANWYNVDTLTSSPSEVNFLIFVPLWSFITIGYIEGISRFVPKFYFPIAAVVLEVSNIMFYFGGFVALAVFLSRLLFCRGMVCAAARADTAFASFGFVMWAATAAFTIRDFAKTGLVRRRSPAGLSGPAMKEAAMAA</sequence>
<feature type="transmembrane region" description="Helical" evidence="5">
    <location>
        <begin position="118"/>
        <end position="138"/>
    </location>
</feature>
<evidence type="ECO:0000256" key="3">
    <source>
        <dbReference type="ARBA" id="ARBA00022989"/>
    </source>
</evidence>